<dbReference type="Proteomes" id="UP000028834">
    <property type="component" value="Unassembled WGS sequence"/>
</dbReference>
<dbReference type="VEuPathDB" id="ToxoDB:TGRUB_431210"/>
<protein>
    <submittedName>
        <fullName evidence="1">Uncharacterized protein</fullName>
    </submittedName>
</protein>
<name>A0A086LYZ5_TOXGO</name>
<evidence type="ECO:0000313" key="2">
    <source>
        <dbReference type="Proteomes" id="UP000028834"/>
    </source>
</evidence>
<sequence>MKSLKCVYGGCRPLETDLGRRHEIHTHTELPCFKIQIDGLGDATASFLRERALSLSQDCIGYLLRRFVRPLCCLRLSTSGGRCCERVIRQTYPSHLPFRWICSLSFAFSCFVHSVDTHRLSTASLARSALPTPPSEPCENYLGSTRCRLCDPLRSHRGDVLRFPISGCVDLIRASQAAHAFPEETGEQRERGLRPEKTLKSEKNYLHLFYW</sequence>
<reference evidence="1 2" key="1">
    <citation type="submission" date="2014-05" db="EMBL/GenBank/DDBJ databases">
        <authorList>
            <person name="Sibley D."/>
            <person name="Venepally P."/>
            <person name="Karamycheva S."/>
            <person name="Hadjithomas M."/>
            <person name="Khan A."/>
            <person name="Brunk B."/>
            <person name="Roos D."/>
            <person name="Caler E."/>
            <person name="Lorenzi H."/>
        </authorList>
    </citation>
    <scope>NUCLEOTIDE SEQUENCE [LARGE SCALE GENOMIC DNA]</scope>
    <source>
        <strain evidence="1 2">RUB</strain>
    </source>
</reference>
<organism evidence="1 2">
    <name type="scientific">Toxoplasma gondii RUB</name>
    <dbReference type="NCBI Taxonomy" id="935652"/>
    <lineage>
        <taxon>Eukaryota</taxon>
        <taxon>Sar</taxon>
        <taxon>Alveolata</taxon>
        <taxon>Apicomplexa</taxon>
        <taxon>Conoidasida</taxon>
        <taxon>Coccidia</taxon>
        <taxon>Eucoccidiorida</taxon>
        <taxon>Eimeriorina</taxon>
        <taxon>Sarcocystidae</taxon>
        <taxon>Toxoplasma</taxon>
    </lineage>
</organism>
<comment type="caution">
    <text evidence="1">The sequence shown here is derived from an EMBL/GenBank/DDBJ whole genome shotgun (WGS) entry which is preliminary data.</text>
</comment>
<dbReference type="EMBL" id="AFYV02001480">
    <property type="protein sequence ID" value="KFG61863.1"/>
    <property type="molecule type" value="Genomic_DNA"/>
</dbReference>
<evidence type="ECO:0000313" key="1">
    <source>
        <dbReference type="EMBL" id="KFG61863.1"/>
    </source>
</evidence>
<gene>
    <name evidence="1" type="ORF">TGRUB_431210</name>
</gene>
<dbReference type="AlphaFoldDB" id="A0A086LYZ5"/>
<accession>A0A086LYZ5</accession>
<proteinExistence type="predicted"/>